<protein>
    <recommendedName>
        <fullName evidence="1">MRN complex-interacting protein N-terminal domain-containing protein</fullName>
    </recommendedName>
</protein>
<comment type="caution">
    <text evidence="2">The sequence shown here is derived from an EMBL/GenBank/DDBJ whole genome shotgun (WGS) entry which is preliminary data.</text>
</comment>
<name>A0A212EXR2_DANPL</name>
<accession>A0A212EXR2</accession>
<dbReference type="GO" id="GO:0007095">
    <property type="term" value="P:mitotic G2 DNA damage checkpoint signaling"/>
    <property type="evidence" value="ECO:0007669"/>
    <property type="project" value="TreeGrafter"/>
</dbReference>
<evidence type="ECO:0000313" key="3">
    <source>
        <dbReference type="Proteomes" id="UP000007151"/>
    </source>
</evidence>
<dbReference type="GO" id="GO:0003682">
    <property type="term" value="F:chromatin binding"/>
    <property type="evidence" value="ECO:0007669"/>
    <property type="project" value="TreeGrafter"/>
</dbReference>
<organism evidence="2 3">
    <name type="scientific">Danaus plexippus plexippus</name>
    <dbReference type="NCBI Taxonomy" id="278856"/>
    <lineage>
        <taxon>Eukaryota</taxon>
        <taxon>Metazoa</taxon>
        <taxon>Ecdysozoa</taxon>
        <taxon>Arthropoda</taxon>
        <taxon>Hexapoda</taxon>
        <taxon>Insecta</taxon>
        <taxon>Pterygota</taxon>
        <taxon>Neoptera</taxon>
        <taxon>Endopterygota</taxon>
        <taxon>Lepidoptera</taxon>
        <taxon>Glossata</taxon>
        <taxon>Ditrysia</taxon>
        <taxon>Papilionoidea</taxon>
        <taxon>Nymphalidae</taxon>
        <taxon>Danainae</taxon>
        <taxon>Danaini</taxon>
        <taxon>Danaina</taxon>
        <taxon>Danaus</taxon>
        <taxon>Danaus</taxon>
    </lineage>
</organism>
<dbReference type="InterPro" id="IPR049472">
    <property type="entry name" value="MRNIP_N"/>
</dbReference>
<dbReference type="Proteomes" id="UP000007151">
    <property type="component" value="Unassembled WGS sequence"/>
</dbReference>
<gene>
    <name evidence="2" type="ORF">KGM_204259</name>
</gene>
<dbReference type="FunCoup" id="A0A212EXR2">
    <property type="interactions" value="7"/>
</dbReference>
<proteinExistence type="predicted"/>
<dbReference type="GO" id="GO:0005634">
    <property type="term" value="C:nucleus"/>
    <property type="evidence" value="ECO:0007669"/>
    <property type="project" value="TreeGrafter"/>
</dbReference>
<reference evidence="2 3" key="1">
    <citation type="journal article" date="2011" name="Cell">
        <title>The monarch butterfly genome yields insights into long-distance migration.</title>
        <authorList>
            <person name="Zhan S."/>
            <person name="Merlin C."/>
            <person name="Boore J.L."/>
            <person name="Reppert S.M."/>
        </authorList>
    </citation>
    <scope>NUCLEOTIDE SEQUENCE [LARGE SCALE GENOMIC DNA]</scope>
    <source>
        <strain evidence="2">F-2</strain>
    </source>
</reference>
<dbReference type="STRING" id="278856.A0A212EXR2"/>
<dbReference type="PANTHER" id="PTHR15863">
    <property type="entry name" value="MRN COMPLEX-INTERACTING PROTEIN"/>
    <property type="match status" value="1"/>
</dbReference>
<keyword evidence="3" id="KW-1185">Reference proteome</keyword>
<dbReference type="eggNOG" id="ENOG502S8YD">
    <property type="taxonomic scope" value="Eukaryota"/>
</dbReference>
<feature type="domain" description="MRN complex-interacting protein N-terminal" evidence="1">
    <location>
        <begin position="7"/>
        <end position="105"/>
    </location>
</feature>
<sequence>MSQLFQVLRCYKCLAFQVHHTKKSNKFLCKICNEKQSIKRHYSIGIAKDCRMHVQKLNKLRGEKDETILEESSEECRDVDTSENSCENISYNTDISKNRSKWLAYVDIDKSDTVENQSHQKDSENEKYNSR</sequence>
<dbReference type="EMBL" id="AGBW02011710">
    <property type="protein sequence ID" value="OWR46247.1"/>
    <property type="molecule type" value="Genomic_DNA"/>
</dbReference>
<dbReference type="InterPro" id="IPR032739">
    <property type="entry name" value="MRNIP"/>
</dbReference>
<dbReference type="PANTHER" id="PTHR15863:SF2">
    <property type="entry name" value="MRN COMPLEX-INTERACTING PROTEIN"/>
    <property type="match status" value="1"/>
</dbReference>
<evidence type="ECO:0000259" key="1">
    <source>
        <dbReference type="Pfam" id="PF15749"/>
    </source>
</evidence>
<dbReference type="AlphaFoldDB" id="A0A212EXR2"/>
<dbReference type="InParanoid" id="A0A212EXR2"/>
<dbReference type="KEGG" id="dpl:KGM_204259"/>
<evidence type="ECO:0000313" key="2">
    <source>
        <dbReference type="EMBL" id="OWR46247.1"/>
    </source>
</evidence>
<dbReference type="Pfam" id="PF15749">
    <property type="entry name" value="MRNIP"/>
    <property type="match status" value="1"/>
</dbReference>